<evidence type="ECO:0000259" key="8">
    <source>
        <dbReference type="Pfam" id="PF01379"/>
    </source>
</evidence>
<gene>
    <name evidence="9" type="ORF">HDA32_002114</name>
</gene>
<evidence type="ECO:0000256" key="4">
    <source>
        <dbReference type="ARBA" id="ARBA00022679"/>
    </source>
</evidence>
<dbReference type="GO" id="GO:0005737">
    <property type="term" value="C:cytoplasm"/>
    <property type="evidence" value="ECO:0007669"/>
    <property type="project" value="TreeGrafter"/>
</dbReference>
<feature type="domain" description="Porphobilinogen deaminase N-terminal" evidence="8">
    <location>
        <begin position="2"/>
        <end position="62"/>
    </location>
</feature>
<comment type="catalytic activity">
    <reaction evidence="6">
        <text>4 porphobilinogen + H2O = hydroxymethylbilane + 4 NH4(+)</text>
        <dbReference type="Rhea" id="RHEA:13185"/>
        <dbReference type="ChEBI" id="CHEBI:15377"/>
        <dbReference type="ChEBI" id="CHEBI:28938"/>
        <dbReference type="ChEBI" id="CHEBI:57845"/>
        <dbReference type="ChEBI" id="CHEBI:58126"/>
        <dbReference type="EC" id="2.5.1.61"/>
    </reaction>
</comment>
<keyword evidence="5" id="KW-0627">Porphyrin biosynthesis</keyword>
<comment type="function">
    <text evidence="1">Tetrapolymerization of the monopyrrole PBG into the hydroxymethylbilane pre-uroporphyrinogen in several discrete steps.</text>
</comment>
<sequence length="99" mass="10782">MRDVAVFREDSPYRSLDEVPPGTSSGTGAVRRRAQLLKYRPDLHVDRIRGNVNSRLARLDSAVWSEGCASAIRSAADMCSWQAGSASTARKASSLFHCA</sequence>
<name>A0A852TYB7_9ACTN</name>
<feature type="compositionally biased region" description="Basic and acidic residues" evidence="7">
    <location>
        <begin position="1"/>
        <end position="17"/>
    </location>
</feature>
<dbReference type="EMBL" id="JACCCC010000001">
    <property type="protein sequence ID" value="NYE46994.1"/>
    <property type="molecule type" value="Genomic_DNA"/>
</dbReference>
<evidence type="ECO:0000313" key="9">
    <source>
        <dbReference type="EMBL" id="NYE46994.1"/>
    </source>
</evidence>
<evidence type="ECO:0000313" key="10">
    <source>
        <dbReference type="Proteomes" id="UP000589036"/>
    </source>
</evidence>
<dbReference type="SUPFAM" id="SSF53850">
    <property type="entry name" value="Periplasmic binding protein-like II"/>
    <property type="match status" value="1"/>
</dbReference>
<dbReference type="Proteomes" id="UP000589036">
    <property type="component" value="Unassembled WGS sequence"/>
</dbReference>
<comment type="caution">
    <text evidence="9">The sequence shown here is derived from an EMBL/GenBank/DDBJ whole genome shotgun (WGS) entry which is preliminary data.</text>
</comment>
<protein>
    <recommendedName>
        <fullName evidence="3">hydroxymethylbilane synthase</fullName>
        <ecNumber evidence="3">2.5.1.61</ecNumber>
    </recommendedName>
</protein>
<comment type="similarity">
    <text evidence="2">Belongs to the HMBS family.</text>
</comment>
<dbReference type="AlphaFoldDB" id="A0A852TYB7"/>
<dbReference type="PANTHER" id="PTHR11557">
    <property type="entry name" value="PORPHOBILINOGEN DEAMINASE"/>
    <property type="match status" value="1"/>
</dbReference>
<proteinExistence type="inferred from homology"/>
<dbReference type="InterPro" id="IPR000860">
    <property type="entry name" value="HemC"/>
</dbReference>
<dbReference type="PANTHER" id="PTHR11557:SF0">
    <property type="entry name" value="PORPHOBILINOGEN DEAMINASE"/>
    <property type="match status" value="1"/>
</dbReference>
<evidence type="ECO:0000256" key="5">
    <source>
        <dbReference type="ARBA" id="ARBA00023244"/>
    </source>
</evidence>
<evidence type="ECO:0000256" key="6">
    <source>
        <dbReference type="ARBA" id="ARBA00048169"/>
    </source>
</evidence>
<organism evidence="9 10">
    <name type="scientific">Spinactinospora alkalitolerans</name>
    <dbReference type="NCBI Taxonomy" id="687207"/>
    <lineage>
        <taxon>Bacteria</taxon>
        <taxon>Bacillati</taxon>
        <taxon>Actinomycetota</taxon>
        <taxon>Actinomycetes</taxon>
        <taxon>Streptosporangiales</taxon>
        <taxon>Nocardiopsidaceae</taxon>
        <taxon>Spinactinospora</taxon>
    </lineage>
</organism>
<feature type="region of interest" description="Disordered" evidence="7">
    <location>
        <begin position="1"/>
        <end position="30"/>
    </location>
</feature>
<dbReference type="GO" id="GO:0006783">
    <property type="term" value="P:heme biosynthetic process"/>
    <property type="evidence" value="ECO:0007669"/>
    <property type="project" value="TreeGrafter"/>
</dbReference>
<dbReference type="Pfam" id="PF01379">
    <property type="entry name" value="Porphobil_deam"/>
    <property type="match status" value="1"/>
</dbReference>
<evidence type="ECO:0000256" key="2">
    <source>
        <dbReference type="ARBA" id="ARBA00005638"/>
    </source>
</evidence>
<keyword evidence="10" id="KW-1185">Reference proteome</keyword>
<dbReference type="Gene3D" id="3.40.190.10">
    <property type="entry name" value="Periplasmic binding protein-like II"/>
    <property type="match status" value="1"/>
</dbReference>
<evidence type="ECO:0000256" key="3">
    <source>
        <dbReference type="ARBA" id="ARBA00012655"/>
    </source>
</evidence>
<keyword evidence="4" id="KW-0808">Transferase</keyword>
<dbReference type="InterPro" id="IPR022417">
    <property type="entry name" value="Porphobilin_deaminase_N"/>
</dbReference>
<dbReference type="EC" id="2.5.1.61" evidence="3"/>
<accession>A0A852TYB7</accession>
<dbReference type="PRINTS" id="PR00151">
    <property type="entry name" value="PORPHBDMNASE"/>
</dbReference>
<evidence type="ECO:0000256" key="1">
    <source>
        <dbReference type="ARBA" id="ARBA00002869"/>
    </source>
</evidence>
<reference evidence="9 10" key="1">
    <citation type="submission" date="2020-07" db="EMBL/GenBank/DDBJ databases">
        <title>Sequencing the genomes of 1000 actinobacteria strains.</title>
        <authorList>
            <person name="Klenk H.-P."/>
        </authorList>
    </citation>
    <scope>NUCLEOTIDE SEQUENCE [LARGE SCALE GENOMIC DNA]</scope>
    <source>
        <strain evidence="9 10">CXB654</strain>
    </source>
</reference>
<evidence type="ECO:0000256" key="7">
    <source>
        <dbReference type="SAM" id="MobiDB-lite"/>
    </source>
</evidence>
<dbReference type="GO" id="GO:0004418">
    <property type="term" value="F:hydroxymethylbilane synthase activity"/>
    <property type="evidence" value="ECO:0007669"/>
    <property type="project" value="UniProtKB-EC"/>
</dbReference>